<dbReference type="Pfam" id="PF19077">
    <property type="entry name" value="Big_13"/>
    <property type="match status" value="1"/>
</dbReference>
<dbReference type="InterPro" id="IPR044016">
    <property type="entry name" value="Big_13"/>
</dbReference>
<protein>
    <submittedName>
        <fullName evidence="2">Bacillopeptidase F</fullName>
        <ecNumber evidence="2">3.4.21.-</ecNumber>
    </submittedName>
</protein>
<dbReference type="RefSeq" id="WP_055160827.1">
    <property type="nucleotide sequence ID" value="NZ_BAABYN010000001.1"/>
</dbReference>
<proteinExistence type="predicted"/>
<feature type="domain" description="Bacterial Ig-like" evidence="1">
    <location>
        <begin position="97"/>
        <end position="182"/>
    </location>
</feature>
<dbReference type="EC" id="3.4.21.-" evidence="2"/>
<keyword evidence="2" id="KW-0378">Hydrolase</keyword>
<dbReference type="InterPro" id="IPR013783">
    <property type="entry name" value="Ig-like_fold"/>
</dbReference>
<dbReference type="EMBL" id="CZAU01000020">
    <property type="protein sequence ID" value="CUP74880.1"/>
    <property type="molecule type" value="Genomic_DNA"/>
</dbReference>
<dbReference type="AlphaFoldDB" id="A0A174QVJ7"/>
<evidence type="ECO:0000313" key="2">
    <source>
        <dbReference type="EMBL" id="CUP74880.1"/>
    </source>
</evidence>
<evidence type="ECO:0000313" key="3">
    <source>
        <dbReference type="Proteomes" id="UP000095564"/>
    </source>
</evidence>
<accession>A0A174QVJ7</accession>
<dbReference type="OrthoDB" id="2044521at2"/>
<dbReference type="Gene3D" id="2.60.40.10">
    <property type="entry name" value="Immunoglobulins"/>
    <property type="match status" value="3"/>
</dbReference>
<evidence type="ECO:0000259" key="1">
    <source>
        <dbReference type="Pfam" id="PF19077"/>
    </source>
</evidence>
<dbReference type="GO" id="GO:0016787">
    <property type="term" value="F:hydrolase activity"/>
    <property type="evidence" value="ECO:0007669"/>
    <property type="project" value="UniProtKB-KW"/>
</dbReference>
<dbReference type="Proteomes" id="UP000095564">
    <property type="component" value="Unassembled WGS sequence"/>
</dbReference>
<sequence>MAIKTVQATINGQTYTLTLNSTSGKYEATVTAPSKSSYNQSGHYYGVTVKATDVAGNITTKDAADATLGKSLRLQVKEKVAPIIAITAPTVGTYLTNNKPTITWKVTDADSGVNPATIGITIDSGTKITGDSIAKTAITEGYQCTYTPTTALSDGSHTIKLDASDYDGNAAATSSMSFKVDTVPPALTLSSPTDKLVTNQSACTVKGTTNDATSSPVTVTVKLNSGAAEAVTVGSDGRFSKALTLAEGTNTIIVVAKDGAGKTTTVTRTVTLNTVAPTIKSVTITPNPVDCGKTFVISVEVTN</sequence>
<gene>
    <name evidence="2" type="primary">bpr</name>
    <name evidence="2" type="ORF">ERS852520_02091</name>
</gene>
<organism evidence="2 3">
    <name type="scientific">Anaerostipes hadrus</name>
    <dbReference type="NCBI Taxonomy" id="649756"/>
    <lineage>
        <taxon>Bacteria</taxon>
        <taxon>Bacillati</taxon>
        <taxon>Bacillota</taxon>
        <taxon>Clostridia</taxon>
        <taxon>Lachnospirales</taxon>
        <taxon>Lachnospiraceae</taxon>
        <taxon>Anaerostipes</taxon>
    </lineage>
</organism>
<name>A0A174QVJ7_ANAHA</name>
<dbReference type="Pfam" id="PF09136">
    <property type="entry name" value="Glucodextran_B"/>
    <property type="match status" value="1"/>
</dbReference>
<reference evidence="2 3" key="1">
    <citation type="submission" date="2015-09" db="EMBL/GenBank/DDBJ databases">
        <authorList>
            <consortium name="Pathogen Informatics"/>
        </authorList>
    </citation>
    <scope>NUCLEOTIDE SEQUENCE [LARGE SCALE GENOMIC DNA]</scope>
    <source>
        <strain evidence="2 3">2789STDY5834908</strain>
    </source>
</reference>